<reference evidence="1 2" key="1">
    <citation type="journal article" date="2023" name="Sci. Data">
        <title>Genome assembly of the Korean intertidal mud-creeper Batillaria attramentaria.</title>
        <authorList>
            <person name="Patra A.K."/>
            <person name="Ho P.T."/>
            <person name="Jun S."/>
            <person name="Lee S.J."/>
            <person name="Kim Y."/>
            <person name="Won Y.J."/>
        </authorList>
    </citation>
    <scope>NUCLEOTIDE SEQUENCE [LARGE SCALE GENOMIC DNA]</scope>
    <source>
        <strain evidence="1">Wonlab-2016</strain>
    </source>
</reference>
<protein>
    <recommendedName>
        <fullName evidence="3">Secreted protein</fullName>
    </recommendedName>
</protein>
<keyword evidence="2" id="KW-1185">Reference proteome</keyword>
<dbReference type="EMBL" id="JACVVK020000027">
    <property type="protein sequence ID" value="KAK7502140.1"/>
    <property type="molecule type" value="Genomic_DNA"/>
</dbReference>
<evidence type="ECO:0008006" key="3">
    <source>
        <dbReference type="Google" id="ProtNLM"/>
    </source>
</evidence>
<comment type="caution">
    <text evidence="1">The sequence shown here is derived from an EMBL/GenBank/DDBJ whole genome shotgun (WGS) entry which is preliminary data.</text>
</comment>
<accession>A0ABD0LS78</accession>
<evidence type="ECO:0000313" key="2">
    <source>
        <dbReference type="Proteomes" id="UP001519460"/>
    </source>
</evidence>
<evidence type="ECO:0000313" key="1">
    <source>
        <dbReference type="EMBL" id="KAK7502140.1"/>
    </source>
</evidence>
<dbReference type="Proteomes" id="UP001519460">
    <property type="component" value="Unassembled WGS sequence"/>
</dbReference>
<sequence>MRALITPARALSIARRRSWGALLCFSRYPVMTTAAGTEDENCVDLEGKVTSQLSLSRPGVSICSTIQIFSVSFDYSKPGLGLQCRARDRLRASQ</sequence>
<gene>
    <name evidence="1" type="ORF">BaRGS_00006504</name>
</gene>
<proteinExistence type="predicted"/>
<dbReference type="AlphaFoldDB" id="A0ABD0LS78"/>
<organism evidence="1 2">
    <name type="scientific">Batillaria attramentaria</name>
    <dbReference type="NCBI Taxonomy" id="370345"/>
    <lineage>
        <taxon>Eukaryota</taxon>
        <taxon>Metazoa</taxon>
        <taxon>Spiralia</taxon>
        <taxon>Lophotrochozoa</taxon>
        <taxon>Mollusca</taxon>
        <taxon>Gastropoda</taxon>
        <taxon>Caenogastropoda</taxon>
        <taxon>Sorbeoconcha</taxon>
        <taxon>Cerithioidea</taxon>
        <taxon>Batillariidae</taxon>
        <taxon>Batillaria</taxon>
    </lineage>
</organism>
<name>A0ABD0LS78_9CAEN</name>